<comment type="catalytic activity">
    <reaction evidence="1 7">
        <text>dTDP-4-dehydro-6-deoxy-alpha-D-glucose = dTDP-4-dehydro-beta-L-rhamnose</text>
        <dbReference type="Rhea" id="RHEA:16969"/>
        <dbReference type="ChEBI" id="CHEBI:57649"/>
        <dbReference type="ChEBI" id="CHEBI:62830"/>
        <dbReference type="EC" id="5.1.3.13"/>
    </reaction>
</comment>
<comment type="function">
    <text evidence="2 7">Catalyzes the epimerization of the C3' and C5'positions of dTDP-6-deoxy-D-xylo-4-hexulose, forming dTDP-6-deoxy-L-lyxo-4-hexulose.</text>
</comment>
<dbReference type="InterPro" id="IPR000888">
    <property type="entry name" value="RmlC-like"/>
</dbReference>
<reference evidence="8" key="1">
    <citation type="submission" date="2021-02" db="EMBL/GenBank/DDBJ databases">
        <title>Fulvivirga sp. S481 isolated from sea water.</title>
        <authorList>
            <person name="Bae S.S."/>
            <person name="Baek K."/>
        </authorList>
    </citation>
    <scope>NUCLEOTIDE SEQUENCE</scope>
    <source>
        <strain evidence="8">S481</strain>
    </source>
</reference>
<accession>A0A974WH26</accession>
<feature type="active site" description="Proton donor" evidence="5">
    <location>
        <position position="131"/>
    </location>
</feature>
<dbReference type="CDD" id="cd00438">
    <property type="entry name" value="cupin_RmlC"/>
    <property type="match status" value="1"/>
</dbReference>
<dbReference type="AlphaFoldDB" id="A0A974WH26"/>
<evidence type="ECO:0000313" key="9">
    <source>
        <dbReference type="Proteomes" id="UP000662783"/>
    </source>
</evidence>
<evidence type="ECO:0000256" key="4">
    <source>
        <dbReference type="ARBA" id="ARBA00019595"/>
    </source>
</evidence>
<dbReference type="PANTHER" id="PTHR21047:SF2">
    <property type="entry name" value="THYMIDINE DIPHOSPHO-4-KETO-RHAMNOSE 3,5-EPIMERASE"/>
    <property type="match status" value="1"/>
</dbReference>
<evidence type="ECO:0000256" key="2">
    <source>
        <dbReference type="ARBA" id="ARBA00001997"/>
    </source>
</evidence>
<dbReference type="GO" id="GO:0000271">
    <property type="term" value="P:polysaccharide biosynthetic process"/>
    <property type="evidence" value="ECO:0007669"/>
    <property type="project" value="TreeGrafter"/>
</dbReference>
<keyword evidence="9" id="KW-1185">Reference proteome</keyword>
<dbReference type="KEGG" id="fuv:JR347_04880"/>
<evidence type="ECO:0000256" key="7">
    <source>
        <dbReference type="RuleBase" id="RU364069"/>
    </source>
</evidence>
<dbReference type="GO" id="GO:0019305">
    <property type="term" value="P:dTDP-rhamnose biosynthetic process"/>
    <property type="evidence" value="ECO:0007669"/>
    <property type="project" value="UniProtKB-UniRule"/>
</dbReference>
<protein>
    <recommendedName>
        <fullName evidence="4 7">dTDP-4-dehydrorhamnose 3,5-epimerase</fullName>
        <ecNumber evidence="3 7">5.1.3.13</ecNumber>
    </recommendedName>
    <alternativeName>
        <fullName evidence="7">Thymidine diphospho-4-keto-rhamnose 3,5-epimerase</fullName>
    </alternativeName>
</protein>
<comment type="subunit">
    <text evidence="7">Homodimer.</text>
</comment>
<gene>
    <name evidence="8" type="primary">rfbC</name>
    <name evidence="8" type="ORF">JR347_04880</name>
</gene>
<keyword evidence="7 8" id="KW-0413">Isomerase</keyword>
<dbReference type="GO" id="GO:0008830">
    <property type="term" value="F:dTDP-4-dehydrorhamnose 3,5-epimerase activity"/>
    <property type="evidence" value="ECO:0007669"/>
    <property type="project" value="UniProtKB-UniRule"/>
</dbReference>
<dbReference type="NCBIfam" id="TIGR01221">
    <property type="entry name" value="rmlC"/>
    <property type="match status" value="1"/>
</dbReference>
<feature type="site" description="Participates in a stacking interaction with the thymidine ring of dTDP-4-oxo-6-deoxyglucose" evidence="6">
    <location>
        <position position="137"/>
    </location>
</feature>
<evidence type="ECO:0000256" key="5">
    <source>
        <dbReference type="PIRSR" id="PIRSR600888-1"/>
    </source>
</evidence>
<evidence type="ECO:0000313" key="8">
    <source>
        <dbReference type="EMBL" id="QSE98414.1"/>
    </source>
</evidence>
<dbReference type="Pfam" id="PF00908">
    <property type="entry name" value="dTDP_sugar_isom"/>
    <property type="match status" value="1"/>
</dbReference>
<dbReference type="InterPro" id="IPR011051">
    <property type="entry name" value="RmlC_Cupin_sf"/>
</dbReference>
<dbReference type="EMBL" id="CP070608">
    <property type="protein sequence ID" value="QSE98414.1"/>
    <property type="molecule type" value="Genomic_DNA"/>
</dbReference>
<proteinExistence type="inferred from homology"/>
<comment type="similarity">
    <text evidence="7">Belongs to the dTDP-4-dehydrorhamnose 3,5-epimerase family.</text>
</comment>
<comment type="pathway">
    <text evidence="7">Carbohydrate biosynthesis; dTDP-L-rhamnose biosynthesis.</text>
</comment>
<dbReference type="Proteomes" id="UP000662783">
    <property type="component" value="Chromosome"/>
</dbReference>
<dbReference type="PANTHER" id="PTHR21047">
    <property type="entry name" value="DTDP-6-DEOXY-D-GLUCOSE-3,5 EPIMERASE"/>
    <property type="match status" value="1"/>
</dbReference>
<name>A0A974WH26_9BACT</name>
<sequence length="183" mass="20891">MEIIKTDFEGLLILVPKVIVDSRGFFMESYNYNKLKELGIDNNFVQDNHSLSEYGVIRGLHFQNPPYAQTKLIRAISGEILDVVVDIRKSSSTYGKHLSVMLSAENKKQLLIPKGFAHGFSVISENAEILYKCDNFYNKSSEGGLKFNDTDLNIDWKIPKDKVLVSDKDLNQLNFQSFKSQFE</sequence>
<evidence type="ECO:0000256" key="3">
    <source>
        <dbReference type="ARBA" id="ARBA00012098"/>
    </source>
</evidence>
<dbReference type="RefSeq" id="WP_205722928.1">
    <property type="nucleotide sequence ID" value="NZ_CP070608.1"/>
</dbReference>
<dbReference type="EC" id="5.1.3.13" evidence="3 7"/>
<evidence type="ECO:0000256" key="1">
    <source>
        <dbReference type="ARBA" id="ARBA00001298"/>
    </source>
</evidence>
<dbReference type="GO" id="GO:0005829">
    <property type="term" value="C:cytosol"/>
    <property type="evidence" value="ECO:0007669"/>
    <property type="project" value="TreeGrafter"/>
</dbReference>
<organism evidence="8 9">
    <name type="scientific">Fulvivirga lutea</name>
    <dbReference type="NCBI Taxonomy" id="2810512"/>
    <lineage>
        <taxon>Bacteria</taxon>
        <taxon>Pseudomonadati</taxon>
        <taxon>Bacteroidota</taxon>
        <taxon>Cytophagia</taxon>
        <taxon>Cytophagales</taxon>
        <taxon>Fulvivirgaceae</taxon>
        <taxon>Fulvivirga</taxon>
    </lineage>
</organism>
<evidence type="ECO:0000256" key="6">
    <source>
        <dbReference type="PIRSR" id="PIRSR600888-3"/>
    </source>
</evidence>
<dbReference type="InterPro" id="IPR014710">
    <property type="entry name" value="RmlC-like_jellyroll"/>
</dbReference>
<feature type="active site" description="Proton acceptor" evidence="5">
    <location>
        <position position="61"/>
    </location>
</feature>
<dbReference type="SUPFAM" id="SSF51182">
    <property type="entry name" value="RmlC-like cupins"/>
    <property type="match status" value="1"/>
</dbReference>
<dbReference type="Gene3D" id="2.60.120.10">
    <property type="entry name" value="Jelly Rolls"/>
    <property type="match status" value="1"/>
</dbReference>